<evidence type="ECO:0000313" key="2">
    <source>
        <dbReference type="EMBL" id="KAF4454908.1"/>
    </source>
</evidence>
<name>A0A8H4P2N7_9HYPO</name>
<sequence>MLFKTTLLSLVASVSAIDAYLGWSDKPGNKIVCLNLGADTCCGADGTGFTWIEFREIPTAWDLQLRYHRRPRCGAYDKLEPSRGRKNVQMKGGPWGGAGYGFNNKSSDHKIKCVKPSFLEFADGVQYDLSKLDDAPLNEMVQFIPKGLF</sequence>
<dbReference type="AlphaFoldDB" id="A0A8H4P2N7"/>
<protein>
    <submittedName>
        <fullName evidence="2">Uncharacterized protein</fullName>
    </submittedName>
</protein>
<proteinExistence type="predicted"/>
<organism evidence="2 3">
    <name type="scientific">Fusarium austroafricanum</name>
    <dbReference type="NCBI Taxonomy" id="2364996"/>
    <lineage>
        <taxon>Eukaryota</taxon>
        <taxon>Fungi</taxon>
        <taxon>Dikarya</taxon>
        <taxon>Ascomycota</taxon>
        <taxon>Pezizomycotina</taxon>
        <taxon>Sordariomycetes</taxon>
        <taxon>Hypocreomycetidae</taxon>
        <taxon>Hypocreales</taxon>
        <taxon>Nectriaceae</taxon>
        <taxon>Fusarium</taxon>
        <taxon>Fusarium concolor species complex</taxon>
    </lineage>
</organism>
<dbReference type="OrthoDB" id="5153498at2759"/>
<evidence type="ECO:0000313" key="3">
    <source>
        <dbReference type="Proteomes" id="UP000605986"/>
    </source>
</evidence>
<feature type="signal peptide" evidence="1">
    <location>
        <begin position="1"/>
        <end position="16"/>
    </location>
</feature>
<dbReference type="Proteomes" id="UP000605986">
    <property type="component" value="Unassembled WGS sequence"/>
</dbReference>
<keyword evidence="1" id="KW-0732">Signal</keyword>
<dbReference type="EMBL" id="JAADJG010000112">
    <property type="protein sequence ID" value="KAF4454908.1"/>
    <property type="molecule type" value="Genomic_DNA"/>
</dbReference>
<gene>
    <name evidence="2" type="ORF">F53441_2647</name>
</gene>
<comment type="caution">
    <text evidence="2">The sequence shown here is derived from an EMBL/GenBank/DDBJ whole genome shotgun (WGS) entry which is preliminary data.</text>
</comment>
<feature type="chain" id="PRO_5034137839" evidence="1">
    <location>
        <begin position="17"/>
        <end position="149"/>
    </location>
</feature>
<reference evidence="2" key="1">
    <citation type="submission" date="2020-01" db="EMBL/GenBank/DDBJ databases">
        <title>Identification and distribution of gene clusters putatively required for synthesis of sphingolipid metabolism inhibitors in phylogenetically diverse species of the filamentous fungus Fusarium.</title>
        <authorList>
            <person name="Kim H.-S."/>
            <person name="Busman M."/>
            <person name="Brown D.W."/>
            <person name="Divon H."/>
            <person name="Uhlig S."/>
            <person name="Proctor R.H."/>
        </authorList>
    </citation>
    <scope>NUCLEOTIDE SEQUENCE</scope>
    <source>
        <strain evidence="2">NRRL 53441</strain>
    </source>
</reference>
<evidence type="ECO:0000256" key="1">
    <source>
        <dbReference type="SAM" id="SignalP"/>
    </source>
</evidence>
<keyword evidence="3" id="KW-1185">Reference proteome</keyword>
<accession>A0A8H4P2N7</accession>